<keyword evidence="1" id="KW-0472">Membrane</keyword>
<dbReference type="CDD" id="cd16018">
    <property type="entry name" value="Enpp"/>
    <property type="match status" value="1"/>
</dbReference>
<evidence type="ECO:0000256" key="1">
    <source>
        <dbReference type="SAM" id="Phobius"/>
    </source>
</evidence>
<feature type="chain" id="PRO_5032350926" evidence="2">
    <location>
        <begin position="25"/>
        <end position="491"/>
    </location>
</feature>
<dbReference type="Pfam" id="PF01663">
    <property type="entry name" value="Phosphodiest"/>
    <property type="match status" value="1"/>
</dbReference>
<name>A0A814ZZS9_ADIRI</name>
<organism evidence="3 4">
    <name type="scientific">Adineta ricciae</name>
    <name type="common">Rotifer</name>
    <dbReference type="NCBI Taxonomy" id="249248"/>
    <lineage>
        <taxon>Eukaryota</taxon>
        <taxon>Metazoa</taxon>
        <taxon>Spiralia</taxon>
        <taxon>Gnathifera</taxon>
        <taxon>Rotifera</taxon>
        <taxon>Eurotatoria</taxon>
        <taxon>Bdelloidea</taxon>
        <taxon>Adinetida</taxon>
        <taxon>Adinetidae</taxon>
        <taxon>Adineta</taxon>
    </lineage>
</organism>
<proteinExistence type="predicted"/>
<evidence type="ECO:0000313" key="3">
    <source>
        <dbReference type="EMBL" id="CAF1248488.1"/>
    </source>
</evidence>
<keyword evidence="2" id="KW-0732">Signal</keyword>
<protein>
    <submittedName>
        <fullName evidence="3">Uncharacterized protein</fullName>
    </submittedName>
</protein>
<dbReference type="PANTHER" id="PTHR10151:SF120">
    <property type="entry name" value="BIS(5'-ADENOSYL)-TRIPHOSPHATASE"/>
    <property type="match status" value="1"/>
</dbReference>
<evidence type="ECO:0000256" key="2">
    <source>
        <dbReference type="SAM" id="SignalP"/>
    </source>
</evidence>
<keyword evidence="1" id="KW-0812">Transmembrane</keyword>
<dbReference type="Gene3D" id="3.30.1360.180">
    <property type="match status" value="1"/>
</dbReference>
<dbReference type="AlphaFoldDB" id="A0A814ZZS9"/>
<feature type="transmembrane region" description="Helical" evidence="1">
    <location>
        <begin position="427"/>
        <end position="448"/>
    </location>
</feature>
<dbReference type="Proteomes" id="UP000663828">
    <property type="component" value="Unassembled WGS sequence"/>
</dbReference>
<keyword evidence="1" id="KW-1133">Transmembrane helix</keyword>
<dbReference type="PANTHER" id="PTHR10151">
    <property type="entry name" value="ECTONUCLEOTIDE PYROPHOSPHATASE/PHOSPHODIESTERASE"/>
    <property type="match status" value="1"/>
</dbReference>
<dbReference type="SUPFAM" id="SSF53649">
    <property type="entry name" value="Alkaline phosphatase-like"/>
    <property type="match status" value="1"/>
</dbReference>
<comment type="caution">
    <text evidence="3">The sequence shown here is derived from an EMBL/GenBank/DDBJ whole genome shotgun (WGS) entry which is preliminary data.</text>
</comment>
<sequence length="491" mass="56187">MVEQNLVYIYLFLCSILFISHIRSAPVINETSSVPLLLLISFDGFRWDYPDIYKLPHFDSLQKRGVRVKHIDNSFATVTFPSHYTMVTGLFEETHGIVANSMYDPVLKAVADITTMNDTKWWSQNAYSQPIWISNQLAGDVSQRRSGVIDWPGSNVPINGYRPYEYLEFDITRRLDSAFRQVLKWFREPATSRINFGAVYHSEPDATGHLHGPISPEMNETLKKCDDYLGGLLQMIDDDDYLRQNLNVIITSDHGMHDVEKTHRIFLVDYIDESLFTAYGGRAFANIFVNKASDIDRVYANLSNLTDYEVYKKSQIPIEYHYKSNVRVGDILIVGKVGHDVIIPGDETYAHIVGNHGYDNRAESMHPILYAFGPAFYQNLLAEPFRNVDLYPLMSHVLHLKQRSTNGSLSNVKHILVDFRPEMSSKILVIICLTLVALSAILFTVCAWRHSRQLVYVPPDKVIVEYHRLNNQEGAFDYSSEGEDAIDDEKL</sequence>
<feature type="signal peptide" evidence="2">
    <location>
        <begin position="1"/>
        <end position="24"/>
    </location>
</feature>
<dbReference type="GO" id="GO:0016787">
    <property type="term" value="F:hydrolase activity"/>
    <property type="evidence" value="ECO:0007669"/>
    <property type="project" value="UniProtKB-ARBA"/>
</dbReference>
<dbReference type="Gene3D" id="3.40.720.10">
    <property type="entry name" value="Alkaline Phosphatase, subunit A"/>
    <property type="match status" value="1"/>
</dbReference>
<keyword evidence="4" id="KW-1185">Reference proteome</keyword>
<accession>A0A814ZZS9</accession>
<dbReference type="EMBL" id="CAJNOR010002105">
    <property type="protein sequence ID" value="CAF1248488.1"/>
    <property type="molecule type" value="Genomic_DNA"/>
</dbReference>
<reference evidence="3" key="1">
    <citation type="submission" date="2021-02" db="EMBL/GenBank/DDBJ databases">
        <authorList>
            <person name="Nowell W R."/>
        </authorList>
    </citation>
    <scope>NUCLEOTIDE SEQUENCE</scope>
</reference>
<dbReference type="InterPro" id="IPR002591">
    <property type="entry name" value="Phosphodiest/P_Trfase"/>
</dbReference>
<dbReference type="InterPro" id="IPR017850">
    <property type="entry name" value="Alkaline_phosphatase_core_sf"/>
</dbReference>
<gene>
    <name evidence="3" type="ORF">XAT740_LOCUS26125</name>
</gene>
<evidence type="ECO:0000313" key="4">
    <source>
        <dbReference type="Proteomes" id="UP000663828"/>
    </source>
</evidence>